<keyword evidence="3" id="KW-0067">ATP-binding</keyword>
<proteinExistence type="inferred from homology"/>
<dbReference type="InterPro" id="IPR003593">
    <property type="entry name" value="AAA+_ATPase"/>
</dbReference>
<dbReference type="KEGG" id="crt:A355_033"/>
<accession>J3Z1E9</accession>
<dbReference type="STRING" id="1202539.A355_033"/>
<organism evidence="5 6">
    <name type="scientific">Candidatus Carsonella ruddii HT isolate Thao2000</name>
    <dbReference type="NCBI Taxonomy" id="1202539"/>
    <lineage>
        <taxon>Bacteria</taxon>
        <taxon>Pseudomonadati</taxon>
        <taxon>Pseudomonadota</taxon>
        <taxon>Gammaproteobacteria</taxon>
        <taxon>Oceanospirillales</taxon>
        <taxon>Halomonadaceae</taxon>
        <taxon>Zymobacter group</taxon>
        <taxon>Candidatus Carsonella</taxon>
    </lineage>
</organism>
<name>J3Z1E9_CARRU</name>
<comment type="similarity">
    <text evidence="1">Belongs to the ABC transporter superfamily. Ycf16 family.</text>
</comment>
<evidence type="ECO:0000256" key="1">
    <source>
        <dbReference type="ARBA" id="ARBA00006216"/>
    </source>
</evidence>
<evidence type="ECO:0000256" key="2">
    <source>
        <dbReference type="ARBA" id="ARBA00022741"/>
    </source>
</evidence>
<dbReference type="PATRIC" id="fig|1202539.3.peg.32"/>
<dbReference type="InterPro" id="IPR010230">
    <property type="entry name" value="FeS-cluster_ATPase_SufC"/>
</dbReference>
<dbReference type="RefSeq" id="WP_014887379.1">
    <property type="nucleotide sequence ID" value="NC_018417.1"/>
</dbReference>
<dbReference type="PANTHER" id="PTHR43204:SF1">
    <property type="entry name" value="ABC TRANSPORTER I FAMILY MEMBER 6, CHLOROPLASTIC"/>
    <property type="match status" value="1"/>
</dbReference>
<dbReference type="OrthoDB" id="9806149at2"/>
<dbReference type="Proteomes" id="UP000003933">
    <property type="component" value="Chromosome"/>
</dbReference>
<gene>
    <name evidence="5" type="primary">sufC</name>
    <name evidence="5" type="ORF">A355_033</name>
</gene>
<dbReference type="PANTHER" id="PTHR43204">
    <property type="entry name" value="ABC TRANSPORTER I FAMILY MEMBER 6, CHLOROPLASTIC"/>
    <property type="match status" value="1"/>
</dbReference>
<dbReference type="Gene3D" id="3.40.50.300">
    <property type="entry name" value="P-loop containing nucleotide triphosphate hydrolases"/>
    <property type="match status" value="1"/>
</dbReference>
<dbReference type="GO" id="GO:0005524">
    <property type="term" value="F:ATP binding"/>
    <property type="evidence" value="ECO:0007669"/>
    <property type="project" value="UniProtKB-KW"/>
</dbReference>
<dbReference type="InterPro" id="IPR027417">
    <property type="entry name" value="P-loop_NTPase"/>
</dbReference>
<dbReference type="InterPro" id="IPR003439">
    <property type="entry name" value="ABC_transporter-like_ATP-bd"/>
</dbReference>
<evidence type="ECO:0000313" key="6">
    <source>
        <dbReference type="Proteomes" id="UP000003933"/>
    </source>
</evidence>
<feature type="domain" description="AAA+ ATPase" evidence="4">
    <location>
        <begin position="25"/>
        <end position="213"/>
    </location>
</feature>
<dbReference type="HOGENOM" id="CLU_000604_48_1_6"/>
<keyword evidence="2" id="KW-0547">Nucleotide-binding</keyword>
<dbReference type="SMART" id="SM00382">
    <property type="entry name" value="AAA"/>
    <property type="match status" value="1"/>
</dbReference>
<dbReference type="SUPFAM" id="SSF52540">
    <property type="entry name" value="P-loop containing nucleoside triphosphate hydrolases"/>
    <property type="match status" value="1"/>
</dbReference>
<evidence type="ECO:0000256" key="3">
    <source>
        <dbReference type="ARBA" id="ARBA00022840"/>
    </source>
</evidence>
<reference evidence="5 6" key="1">
    <citation type="journal article" date="2012" name="Mol. Biol. Evol.">
        <title>Genome reduction and co-evolution between the primary and secondary bacterial symbionts of psyllids.</title>
        <authorList>
            <person name="Sloan D.B."/>
            <person name="Moran N.A."/>
        </authorList>
    </citation>
    <scope>NUCLEOTIDE SEQUENCE [LARGE SCALE GENOMIC DNA]</scope>
    <source>
        <strain evidence="5 6">HT</strain>
    </source>
</reference>
<dbReference type="Pfam" id="PF00005">
    <property type="entry name" value="ABC_tran"/>
    <property type="match status" value="1"/>
</dbReference>
<evidence type="ECO:0000259" key="4">
    <source>
        <dbReference type="SMART" id="SM00382"/>
    </source>
</evidence>
<sequence length="220" mass="26538">MIKIINLTIKCENNIIFKKINFFLKKKTYVMIGNNGIGKSTLLKSFIKDENYFFIGEIIFNKTNILLYKTDYIARMGVFFTYQNSLEIHNIKNIFFLKTCYNIFNYNNFYFFKILKFYIKNINFKKKLLYRMYNYGFSGGEKKKNEFLFLLIINPMFILLDEIDSGLDYNSIIFIYNYLNIIKNKKYIIIISHNKNIKNILLIDYYLIIKKNKINFLSCI</sequence>
<evidence type="ECO:0000313" key="5">
    <source>
        <dbReference type="EMBL" id="AFP84079.1"/>
    </source>
</evidence>
<dbReference type="EMBL" id="CP003544">
    <property type="protein sequence ID" value="AFP84079.1"/>
    <property type="molecule type" value="Genomic_DNA"/>
</dbReference>
<dbReference type="AlphaFoldDB" id="J3Z1E9"/>
<dbReference type="GO" id="GO:0016887">
    <property type="term" value="F:ATP hydrolysis activity"/>
    <property type="evidence" value="ECO:0007669"/>
    <property type="project" value="InterPro"/>
</dbReference>
<protein>
    <submittedName>
        <fullName evidence="5">FeS assembly ATPase SufC</fullName>
    </submittedName>
</protein>